<dbReference type="RefSeq" id="WP_069662726.1">
    <property type="nucleotide sequence ID" value="NZ_JBHUJJ010000001.1"/>
</dbReference>
<organism evidence="1 2">
    <name type="scientific">Enterococcus termitis</name>
    <dbReference type="NCBI Taxonomy" id="332950"/>
    <lineage>
        <taxon>Bacteria</taxon>
        <taxon>Bacillati</taxon>
        <taxon>Bacillota</taxon>
        <taxon>Bacilli</taxon>
        <taxon>Lactobacillales</taxon>
        <taxon>Enterococcaceae</taxon>
        <taxon>Enterococcus</taxon>
    </lineage>
</organism>
<dbReference type="OrthoDB" id="2200376at2"/>
<name>A0A1E5GZR6_9ENTE</name>
<protein>
    <submittedName>
        <fullName evidence="1">Uncharacterized protein</fullName>
    </submittedName>
</protein>
<dbReference type="Proteomes" id="UP000095094">
    <property type="component" value="Unassembled WGS sequence"/>
</dbReference>
<sequence>MTPKEAAALNHYLTTPPEEFYKEIDEVDETENWNKDDKGTIVSESDWVFVAYFKKFAVESGKLSAVVTEEFVVEQNGFLDLLEEKGADRLLKEKLEIISGKEWLSNR</sequence>
<evidence type="ECO:0000313" key="1">
    <source>
        <dbReference type="EMBL" id="OEG18173.1"/>
    </source>
</evidence>
<dbReference type="AlphaFoldDB" id="A0A1E5GZR6"/>
<comment type="caution">
    <text evidence="1">The sequence shown here is derived from an EMBL/GenBank/DDBJ whole genome shotgun (WGS) entry which is preliminary data.</text>
</comment>
<dbReference type="EMBL" id="MIJY01000007">
    <property type="protein sequence ID" value="OEG18173.1"/>
    <property type="molecule type" value="Genomic_DNA"/>
</dbReference>
<evidence type="ECO:0000313" key="2">
    <source>
        <dbReference type="Proteomes" id="UP000095094"/>
    </source>
</evidence>
<reference evidence="2" key="1">
    <citation type="submission" date="2016-09" db="EMBL/GenBank/DDBJ databases">
        <authorList>
            <person name="Gulvik C.A."/>
        </authorList>
    </citation>
    <scope>NUCLEOTIDE SEQUENCE [LARGE SCALE GENOMIC DNA]</scope>
    <source>
        <strain evidence="2">LMG 8895</strain>
    </source>
</reference>
<accession>A0A1E5GZR6</accession>
<proteinExistence type="predicted"/>
<keyword evidence="2" id="KW-1185">Reference proteome</keyword>
<gene>
    <name evidence="1" type="ORF">BCR25_16920</name>
</gene>